<sequence>MRQPNYNLERKLIKQGYQKIVGIDEVGRGALAGPIVAVASMIISQKIPYQIFKIKIKDSKLLSEKNREKIFAELSQKVIWSAGLVSHREIDQLGISRANILVIKRALKKLEIEPDYLLLDKVYNFKHPQPWQSIIRGDRKILSIAVASILAKVYRDRIMCDYHQKYPEYNFQQHKGYGTKLHQQCLIKNGSCGIHRQSFLKNLSP</sequence>
<evidence type="ECO:0000256" key="10">
    <source>
        <dbReference type="ARBA" id="ARBA00022723"/>
    </source>
</evidence>
<dbReference type="InterPro" id="IPR024567">
    <property type="entry name" value="RNase_HII/HIII_dom"/>
</dbReference>
<evidence type="ECO:0000256" key="14">
    <source>
        <dbReference type="HAMAP-Rule" id="MF_00052"/>
    </source>
</evidence>
<evidence type="ECO:0000256" key="5">
    <source>
        <dbReference type="ARBA" id="ARBA00007383"/>
    </source>
</evidence>
<feature type="binding site" evidence="14 15">
    <location>
        <position position="25"/>
    </location>
    <ligand>
        <name>a divalent metal cation</name>
        <dbReference type="ChEBI" id="CHEBI:60240"/>
    </ligand>
</feature>
<evidence type="ECO:0000256" key="2">
    <source>
        <dbReference type="ARBA" id="ARBA00001946"/>
    </source>
</evidence>
<keyword evidence="11 14" id="KW-0255">Endonuclease</keyword>
<reference evidence="18 19" key="1">
    <citation type="submission" date="2017-09" db="EMBL/GenBank/DDBJ databases">
        <title>Depth-based differentiation of microbial function through sediment-hosted aquifers and enrichment of novel symbionts in the deep terrestrial subsurface.</title>
        <authorList>
            <person name="Probst A.J."/>
            <person name="Ladd B."/>
            <person name="Jarett J.K."/>
            <person name="Geller-Mcgrath D.E."/>
            <person name="Sieber C.M."/>
            <person name="Emerson J.B."/>
            <person name="Anantharaman K."/>
            <person name="Thomas B.C."/>
            <person name="Malmstrom R."/>
            <person name="Stieglmeier M."/>
            <person name="Klingl A."/>
            <person name="Woyke T."/>
            <person name="Ryan C.M."/>
            <person name="Banfield J.F."/>
        </authorList>
    </citation>
    <scope>NUCLEOTIDE SEQUENCE [LARGE SCALE GENOMIC DNA]</scope>
    <source>
        <strain evidence="18">CG11_big_fil_rev_8_21_14_0_20_36_20</strain>
    </source>
</reference>
<dbReference type="GO" id="GO:0003723">
    <property type="term" value="F:RNA binding"/>
    <property type="evidence" value="ECO:0007669"/>
    <property type="project" value="UniProtKB-UniRule"/>
</dbReference>
<keyword evidence="12 14" id="KW-0378">Hydrolase</keyword>
<keyword evidence="13 14" id="KW-0464">Manganese</keyword>
<dbReference type="AlphaFoldDB" id="A0A2H0NCF5"/>
<dbReference type="HAMAP" id="MF_00052_B">
    <property type="entry name" value="RNase_HII_B"/>
    <property type="match status" value="1"/>
</dbReference>
<dbReference type="Gene3D" id="3.30.420.10">
    <property type="entry name" value="Ribonuclease H-like superfamily/Ribonuclease H"/>
    <property type="match status" value="1"/>
</dbReference>
<keyword evidence="10 14" id="KW-0479">Metal-binding</keyword>
<evidence type="ECO:0000256" key="3">
    <source>
        <dbReference type="ARBA" id="ARBA00004065"/>
    </source>
</evidence>
<evidence type="ECO:0000256" key="13">
    <source>
        <dbReference type="ARBA" id="ARBA00023211"/>
    </source>
</evidence>
<protein>
    <recommendedName>
        <fullName evidence="7 14">Ribonuclease HII</fullName>
        <shortName evidence="14">RNase HII</shortName>
        <ecNumber evidence="6 14">3.1.26.4</ecNumber>
    </recommendedName>
</protein>
<dbReference type="PROSITE" id="PS51975">
    <property type="entry name" value="RNASE_H_2"/>
    <property type="match status" value="1"/>
</dbReference>
<dbReference type="GO" id="GO:0030145">
    <property type="term" value="F:manganese ion binding"/>
    <property type="evidence" value="ECO:0007669"/>
    <property type="project" value="UniProtKB-UniRule"/>
</dbReference>
<dbReference type="PANTHER" id="PTHR10954">
    <property type="entry name" value="RIBONUCLEASE H2 SUBUNIT A"/>
    <property type="match status" value="1"/>
</dbReference>
<comment type="caution">
    <text evidence="18">The sequence shown here is derived from an EMBL/GenBank/DDBJ whole genome shotgun (WGS) entry which is preliminary data.</text>
</comment>
<proteinExistence type="inferred from homology"/>
<dbReference type="NCBIfam" id="NF000595">
    <property type="entry name" value="PRK00015.1-3"/>
    <property type="match status" value="1"/>
</dbReference>
<evidence type="ECO:0000256" key="9">
    <source>
        <dbReference type="ARBA" id="ARBA00022722"/>
    </source>
</evidence>
<comment type="subcellular location">
    <subcellularLocation>
        <location evidence="4 14">Cytoplasm</location>
    </subcellularLocation>
</comment>
<evidence type="ECO:0000313" key="18">
    <source>
        <dbReference type="EMBL" id="PIR06572.1"/>
    </source>
</evidence>
<evidence type="ECO:0000256" key="11">
    <source>
        <dbReference type="ARBA" id="ARBA00022759"/>
    </source>
</evidence>
<evidence type="ECO:0000256" key="4">
    <source>
        <dbReference type="ARBA" id="ARBA00004496"/>
    </source>
</evidence>
<comment type="cofactor">
    <cofactor evidence="2">
        <name>Mg(2+)</name>
        <dbReference type="ChEBI" id="CHEBI:18420"/>
    </cofactor>
</comment>
<evidence type="ECO:0000256" key="12">
    <source>
        <dbReference type="ARBA" id="ARBA00022801"/>
    </source>
</evidence>
<evidence type="ECO:0000256" key="16">
    <source>
        <dbReference type="RuleBase" id="RU003515"/>
    </source>
</evidence>
<comment type="function">
    <text evidence="3 14 16">Endonuclease that specifically degrades the RNA of RNA-DNA hybrids.</text>
</comment>
<keyword evidence="9 14" id="KW-0540">Nuclease</keyword>
<feature type="binding site" evidence="14 15">
    <location>
        <position position="24"/>
    </location>
    <ligand>
        <name>a divalent metal cation</name>
        <dbReference type="ChEBI" id="CHEBI:60240"/>
    </ligand>
</feature>
<dbReference type="GO" id="GO:0043137">
    <property type="term" value="P:DNA replication, removal of RNA primer"/>
    <property type="evidence" value="ECO:0007669"/>
    <property type="project" value="TreeGrafter"/>
</dbReference>
<feature type="binding site" evidence="14 15">
    <location>
        <position position="120"/>
    </location>
    <ligand>
        <name>a divalent metal cation</name>
        <dbReference type="ChEBI" id="CHEBI:60240"/>
    </ligand>
</feature>
<evidence type="ECO:0000313" key="19">
    <source>
        <dbReference type="Proteomes" id="UP000230564"/>
    </source>
</evidence>
<dbReference type="InterPro" id="IPR036397">
    <property type="entry name" value="RNaseH_sf"/>
</dbReference>
<dbReference type="GO" id="GO:0032299">
    <property type="term" value="C:ribonuclease H2 complex"/>
    <property type="evidence" value="ECO:0007669"/>
    <property type="project" value="TreeGrafter"/>
</dbReference>
<comment type="cofactor">
    <cofactor evidence="14 15">
        <name>Mn(2+)</name>
        <dbReference type="ChEBI" id="CHEBI:29035"/>
    </cofactor>
    <cofactor evidence="14 15">
        <name>Mg(2+)</name>
        <dbReference type="ChEBI" id="CHEBI:18420"/>
    </cofactor>
    <text evidence="14 15">Manganese or magnesium. Binds 1 divalent metal ion per monomer in the absence of substrate. May bind a second metal ion after substrate binding.</text>
</comment>
<evidence type="ECO:0000256" key="15">
    <source>
        <dbReference type="PROSITE-ProRule" id="PRU01319"/>
    </source>
</evidence>
<gene>
    <name evidence="14" type="primary">rnhB</name>
    <name evidence="18" type="ORF">COV55_03545</name>
</gene>
<dbReference type="SUPFAM" id="SSF53098">
    <property type="entry name" value="Ribonuclease H-like"/>
    <property type="match status" value="1"/>
</dbReference>
<name>A0A2H0NCF5_9BACT</name>
<keyword evidence="8 14" id="KW-0963">Cytoplasm</keyword>
<evidence type="ECO:0000256" key="7">
    <source>
        <dbReference type="ARBA" id="ARBA00019179"/>
    </source>
</evidence>
<accession>A0A2H0NCF5</accession>
<evidence type="ECO:0000259" key="17">
    <source>
        <dbReference type="PROSITE" id="PS51975"/>
    </source>
</evidence>
<dbReference type="CDD" id="cd07182">
    <property type="entry name" value="RNase_HII_bacteria_HII_like"/>
    <property type="match status" value="1"/>
</dbReference>
<dbReference type="GO" id="GO:0005737">
    <property type="term" value="C:cytoplasm"/>
    <property type="evidence" value="ECO:0007669"/>
    <property type="project" value="UniProtKB-SubCell"/>
</dbReference>
<evidence type="ECO:0000256" key="8">
    <source>
        <dbReference type="ARBA" id="ARBA00022490"/>
    </source>
</evidence>
<dbReference type="EC" id="3.1.26.4" evidence="6 14"/>
<feature type="domain" description="RNase H type-2" evidence="17">
    <location>
        <begin position="18"/>
        <end position="205"/>
    </location>
</feature>
<dbReference type="InterPro" id="IPR001352">
    <property type="entry name" value="RNase_HII/HIII"/>
</dbReference>
<dbReference type="GO" id="GO:0004523">
    <property type="term" value="F:RNA-DNA hybrid ribonuclease activity"/>
    <property type="evidence" value="ECO:0007669"/>
    <property type="project" value="UniProtKB-UniRule"/>
</dbReference>
<comment type="similarity">
    <text evidence="5 14 16">Belongs to the RNase HII family.</text>
</comment>
<dbReference type="PANTHER" id="PTHR10954:SF18">
    <property type="entry name" value="RIBONUCLEASE HII"/>
    <property type="match status" value="1"/>
</dbReference>
<dbReference type="GO" id="GO:0006298">
    <property type="term" value="P:mismatch repair"/>
    <property type="evidence" value="ECO:0007669"/>
    <property type="project" value="TreeGrafter"/>
</dbReference>
<dbReference type="Pfam" id="PF01351">
    <property type="entry name" value="RNase_HII"/>
    <property type="match status" value="1"/>
</dbReference>
<evidence type="ECO:0000256" key="6">
    <source>
        <dbReference type="ARBA" id="ARBA00012180"/>
    </source>
</evidence>
<organism evidence="18 19">
    <name type="scientific">Candidatus Komeilibacteria bacterium CG11_big_fil_rev_8_21_14_0_20_36_20</name>
    <dbReference type="NCBI Taxonomy" id="1974477"/>
    <lineage>
        <taxon>Bacteria</taxon>
        <taxon>Candidatus Komeiliibacteriota</taxon>
    </lineage>
</organism>
<evidence type="ECO:0000256" key="1">
    <source>
        <dbReference type="ARBA" id="ARBA00000077"/>
    </source>
</evidence>
<dbReference type="Proteomes" id="UP000230564">
    <property type="component" value="Unassembled WGS sequence"/>
</dbReference>
<comment type="catalytic activity">
    <reaction evidence="1 14 15 16">
        <text>Endonucleolytic cleavage to 5'-phosphomonoester.</text>
        <dbReference type="EC" id="3.1.26.4"/>
    </reaction>
</comment>
<dbReference type="InterPro" id="IPR012337">
    <property type="entry name" value="RNaseH-like_sf"/>
</dbReference>
<dbReference type="EMBL" id="PCWQ01000012">
    <property type="protein sequence ID" value="PIR06572.1"/>
    <property type="molecule type" value="Genomic_DNA"/>
</dbReference>
<dbReference type="InterPro" id="IPR022898">
    <property type="entry name" value="RNase_HII"/>
</dbReference>